<protein>
    <submittedName>
        <fullName evidence="2">PaaI family thioesterase</fullName>
    </submittedName>
</protein>
<sequence length="241" mass="26005">MASFHQPGAGAGDRVSGEPNWNVFYDRPVALPQRVPSTPEQVEREAALYGPFTEVVRELVDATIRSEIDHAEVAGIQAELEGIVARLQARQLDGPYAVNNRGRHWGNTVVGLRNAVAPPLEIGRESTGRAWADFHLGAAYEGPPGLVHGGVSALVLDQMLGEATGAGGKPGMTASLTLTYRRATPLGDLRAEAWIERSEGIKTWARGHLSDAEGITVEAEGLFILPRWAREQPEEKPASFE</sequence>
<accession>A0ABP8XLD8</accession>
<evidence type="ECO:0000313" key="2">
    <source>
        <dbReference type="EMBL" id="GAA4708149.1"/>
    </source>
</evidence>
<dbReference type="CDD" id="cd03443">
    <property type="entry name" value="PaaI_thioesterase"/>
    <property type="match status" value="1"/>
</dbReference>
<organism evidence="2 3">
    <name type="scientific">Nocardioides conyzicola</name>
    <dbReference type="NCBI Taxonomy" id="1651781"/>
    <lineage>
        <taxon>Bacteria</taxon>
        <taxon>Bacillati</taxon>
        <taxon>Actinomycetota</taxon>
        <taxon>Actinomycetes</taxon>
        <taxon>Propionibacteriales</taxon>
        <taxon>Nocardioidaceae</taxon>
        <taxon>Nocardioides</taxon>
    </lineage>
</organism>
<dbReference type="EMBL" id="BAABKM010000002">
    <property type="protein sequence ID" value="GAA4708149.1"/>
    <property type="molecule type" value="Genomic_DNA"/>
</dbReference>
<feature type="domain" description="Thioesterase" evidence="1">
    <location>
        <begin position="145"/>
        <end position="198"/>
    </location>
</feature>
<dbReference type="Proteomes" id="UP001499974">
    <property type="component" value="Unassembled WGS sequence"/>
</dbReference>
<dbReference type="PANTHER" id="PTHR47260:SF1">
    <property type="entry name" value="UPF0644 PROTEIN PB2B4.06"/>
    <property type="match status" value="1"/>
</dbReference>
<reference evidence="3" key="1">
    <citation type="journal article" date="2019" name="Int. J. Syst. Evol. Microbiol.">
        <title>The Global Catalogue of Microorganisms (GCM) 10K type strain sequencing project: providing services to taxonomists for standard genome sequencing and annotation.</title>
        <authorList>
            <consortium name="The Broad Institute Genomics Platform"/>
            <consortium name="The Broad Institute Genome Sequencing Center for Infectious Disease"/>
            <person name="Wu L."/>
            <person name="Ma J."/>
        </authorList>
    </citation>
    <scope>NUCLEOTIDE SEQUENCE [LARGE SCALE GENOMIC DNA]</scope>
    <source>
        <strain evidence="3">JCM 18531</strain>
    </source>
</reference>
<dbReference type="Pfam" id="PF03061">
    <property type="entry name" value="4HBT"/>
    <property type="match status" value="1"/>
</dbReference>
<dbReference type="InterPro" id="IPR029069">
    <property type="entry name" value="HotDog_dom_sf"/>
</dbReference>
<gene>
    <name evidence="2" type="ORF">GCM10023349_28480</name>
</gene>
<evidence type="ECO:0000313" key="3">
    <source>
        <dbReference type="Proteomes" id="UP001499974"/>
    </source>
</evidence>
<dbReference type="SUPFAM" id="SSF54637">
    <property type="entry name" value="Thioesterase/thiol ester dehydrase-isomerase"/>
    <property type="match status" value="1"/>
</dbReference>
<comment type="caution">
    <text evidence="2">The sequence shown here is derived from an EMBL/GenBank/DDBJ whole genome shotgun (WGS) entry which is preliminary data.</text>
</comment>
<proteinExistence type="predicted"/>
<name>A0ABP8XLD8_9ACTN</name>
<dbReference type="PANTHER" id="PTHR47260">
    <property type="entry name" value="UPF0644 PROTEIN PB2B4.06"/>
    <property type="match status" value="1"/>
</dbReference>
<dbReference type="InterPro" id="IPR052061">
    <property type="entry name" value="PTE-AB_protein"/>
</dbReference>
<keyword evidence="3" id="KW-1185">Reference proteome</keyword>
<evidence type="ECO:0000259" key="1">
    <source>
        <dbReference type="Pfam" id="PF03061"/>
    </source>
</evidence>
<dbReference type="InterPro" id="IPR006683">
    <property type="entry name" value="Thioestr_dom"/>
</dbReference>
<dbReference type="Gene3D" id="3.10.129.10">
    <property type="entry name" value="Hotdog Thioesterase"/>
    <property type="match status" value="1"/>
</dbReference>